<evidence type="ECO:0000256" key="2">
    <source>
        <dbReference type="ARBA" id="ARBA00022448"/>
    </source>
</evidence>
<evidence type="ECO:0000313" key="5">
    <source>
        <dbReference type="Proteomes" id="UP000649604"/>
    </source>
</evidence>
<proteinExistence type="inferred from homology"/>
<reference evidence="4" key="1">
    <citation type="submission" date="2019-11" db="EMBL/GenBank/DDBJ databases">
        <title>Microbial mats filling the niche in hypersaline microbial mats.</title>
        <authorList>
            <person name="Wong H.L."/>
            <person name="Macleod F.I."/>
            <person name="White R.A. III"/>
            <person name="Burns B.P."/>
        </authorList>
    </citation>
    <scope>NUCLEOTIDE SEQUENCE</scope>
    <source>
        <strain evidence="4">Rbin_158</strain>
    </source>
</reference>
<dbReference type="SUPFAM" id="SSF53850">
    <property type="entry name" value="Periplasmic binding protein-like II"/>
    <property type="match status" value="1"/>
</dbReference>
<dbReference type="InterPro" id="IPR050490">
    <property type="entry name" value="Bact_solute-bd_prot1"/>
</dbReference>
<comment type="caution">
    <text evidence="4">The sequence shown here is derived from an EMBL/GenBank/DDBJ whole genome shotgun (WGS) entry which is preliminary data.</text>
</comment>
<dbReference type="Proteomes" id="UP000649604">
    <property type="component" value="Unassembled WGS sequence"/>
</dbReference>
<comment type="similarity">
    <text evidence="1">Belongs to the bacterial solute-binding protein 1 family.</text>
</comment>
<dbReference type="InterPro" id="IPR006059">
    <property type="entry name" value="SBP"/>
</dbReference>
<evidence type="ECO:0000256" key="1">
    <source>
        <dbReference type="ARBA" id="ARBA00008520"/>
    </source>
</evidence>
<protein>
    <submittedName>
        <fullName evidence="4">Extracellular solute-binding protein</fullName>
    </submittedName>
</protein>
<accession>A0A9D5K0H8</accession>
<keyword evidence="2" id="KW-0813">Transport</keyword>
<dbReference type="CDD" id="cd13585">
    <property type="entry name" value="PBP2_TMBP_like"/>
    <property type="match status" value="1"/>
</dbReference>
<dbReference type="PANTHER" id="PTHR43649">
    <property type="entry name" value="ARABINOSE-BINDING PROTEIN-RELATED"/>
    <property type="match status" value="1"/>
</dbReference>
<dbReference type="PANTHER" id="PTHR43649:SF34">
    <property type="entry name" value="ABC TRANSPORTER PERIPLASMIC-BINDING PROTEIN YCJN-RELATED"/>
    <property type="match status" value="1"/>
</dbReference>
<dbReference type="EMBL" id="WJJP01000766">
    <property type="protein sequence ID" value="MBD3327623.1"/>
    <property type="molecule type" value="Genomic_DNA"/>
</dbReference>
<sequence length="449" mass="50459">MKRIGTLSIATLLILTLGMVGSVSAFDWKKYEGETIVINFPAHLAHDKWIELIPEFEEMTGINVEVDRMQYMRMHDKQLLELGKPVGDYDVIAIVGPLWKTQYAMAGQLAPLEGYIEDPEMTFPEYDFDDFIDAYVTVQGIVCLDCKGKDIYLGGGPDTETHLYAIPASSETSIFAYRKDLFEEYDLEVPDTWDEVLELSKFFYENVDGVYGLTMRGEAGHQAGAAWLNFADPFGVKMFNDEWEPTFTSPASIEVLEFMKKMVEYGPPGIPGFDVGAADNAFLQGQAAMYFDHSRIAGLVRDPDQSTVVGKVGYAITPKKVNRLAETGGFGVAIPANSQNKEAAWFFITWMTSKDVEWRLANQGVQLTDRMSILMDPELQAKFAEYEVLTRQEPDPDWRPAIAEFPEIETQYFGVAVNQVMTGEKTPEEAMQGIVEPIKKILEEGGYYD</sequence>
<name>A0A9D5K0H8_9BACT</name>
<keyword evidence="3" id="KW-0732">Signal</keyword>
<organism evidence="4 5">
    <name type="scientific">candidate division KSB3 bacterium</name>
    <dbReference type="NCBI Taxonomy" id="2044937"/>
    <lineage>
        <taxon>Bacteria</taxon>
        <taxon>candidate division KSB3</taxon>
    </lineage>
</organism>
<dbReference type="Pfam" id="PF01547">
    <property type="entry name" value="SBP_bac_1"/>
    <property type="match status" value="1"/>
</dbReference>
<dbReference type="Gene3D" id="3.40.190.10">
    <property type="entry name" value="Periplasmic binding protein-like II"/>
    <property type="match status" value="2"/>
</dbReference>
<dbReference type="AlphaFoldDB" id="A0A9D5K0H8"/>
<evidence type="ECO:0000256" key="3">
    <source>
        <dbReference type="ARBA" id="ARBA00022729"/>
    </source>
</evidence>
<gene>
    <name evidence="4" type="ORF">GF339_23775</name>
</gene>
<evidence type="ECO:0000313" key="4">
    <source>
        <dbReference type="EMBL" id="MBD3327623.1"/>
    </source>
</evidence>